<proteinExistence type="predicted"/>
<name>A0AAV2Z6E2_9STRA</name>
<accession>A0AAV2Z6E2</accession>
<dbReference type="Gene3D" id="3.40.50.1820">
    <property type="entry name" value="alpha/beta hydrolase"/>
    <property type="match status" value="1"/>
</dbReference>
<evidence type="ECO:0000313" key="2">
    <source>
        <dbReference type="Proteomes" id="UP001146120"/>
    </source>
</evidence>
<organism evidence="1 2">
    <name type="scientific">Lagenidium giganteum</name>
    <dbReference type="NCBI Taxonomy" id="4803"/>
    <lineage>
        <taxon>Eukaryota</taxon>
        <taxon>Sar</taxon>
        <taxon>Stramenopiles</taxon>
        <taxon>Oomycota</taxon>
        <taxon>Peronosporomycetes</taxon>
        <taxon>Pythiales</taxon>
        <taxon>Pythiaceae</taxon>
    </lineage>
</organism>
<dbReference type="InterPro" id="IPR029058">
    <property type="entry name" value="AB_hydrolase_fold"/>
</dbReference>
<sequence>MNRVLEKVFPSFSRHAAKRVYYSYPEGSEKVDFVFRVEYKGSDAIADGRVVLFFAPSASPEPRQEAFELQQLNPLFAKDVQNVQPGDVIEFRSSDFTLPSSLSFVPADLSHFGTELFVQALVNTNLDDPDPNSADGNYVSKPVAVEFHSAGAENVVPIVADQRVTNDMDTSSSEWVECISLKSNLLSAYHGRDVFMYAAVVLPKDYHQLKATQQFPTVYYIEGFTGTEAYADRAHAFLNSELGAQWKRGDWPTPMLRVTLGSRSKFGHTSFADGEVNGPWATALVTEFVPFIEQVFAAIPNAGARFLHGHSSGGWSSLWLQLHYPTTFGGTWGTAPDPVDFANFQCVDIYRATNIYWDPYGRPYPTSRTDGSIDCTIRDENLVERVFARGNGGQWDAFFSVFGPRNEHGMPVPLFDKVTGDIDPAVVKYYERYDICKYVAAHAKELAPCLEGSVHVVCGTEDNYYLNGACETLRKLMATLTPAQTNCPVPSYVAMVPGDHTAIKNRDLCLRIYCEIAQVFHAAE</sequence>
<dbReference type="PANTHER" id="PTHR48098:SF3">
    <property type="entry name" value="IRON(III) ENTEROBACTIN ESTERASE"/>
    <property type="match status" value="1"/>
</dbReference>
<dbReference type="InterPro" id="IPR050583">
    <property type="entry name" value="Mycobacterial_A85_antigen"/>
</dbReference>
<dbReference type="EMBL" id="DAKRPA010000055">
    <property type="protein sequence ID" value="DBA00959.1"/>
    <property type="molecule type" value="Genomic_DNA"/>
</dbReference>
<dbReference type="Pfam" id="PF00756">
    <property type="entry name" value="Esterase"/>
    <property type="match status" value="1"/>
</dbReference>
<evidence type="ECO:0000313" key="1">
    <source>
        <dbReference type="EMBL" id="DBA00959.1"/>
    </source>
</evidence>
<protein>
    <submittedName>
        <fullName evidence="1">Uncharacterized protein</fullName>
    </submittedName>
</protein>
<gene>
    <name evidence="1" type="ORF">N0F65_006220</name>
</gene>
<dbReference type="AlphaFoldDB" id="A0AAV2Z6E2"/>
<dbReference type="InterPro" id="IPR000801">
    <property type="entry name" value="Esterase-like"/>
</dbReference>
<dbReference type="PANTHER" id="PTHR48098">
    <property type="entry name" value="ENTEROCHELIN ESTERASE-RELATED"/>
    <property type="match status" value="1"/>
</dbReference>
<comment type="caution">
    <text evidence="1">The sequence shown here is derived from an EMBL/GenBank/DDBJ whole genome shotgun (WGS) entry which is preliminary data.</text>
</comment>
<reference evidence="1" key="2">
    <citation type="journal article" date="2023" name="Microbiol Resour">
        <title>Decontamination and Annotation of the Draft Genome Sequence of the Oomycete Lagenidium giganteum ARSEF 373.</title>
        <authorList>
            <person name="Morgan W.R."/>
            <person name="Tartar A."/>
        </authorList>
    </citation>
    <scope>NUCLEOTIDE SEQUENCE</scope>
    <source>
        <strain evidence="1">ARSEF 373</strain>
    </source>
</reference>
<reference evidence="1" key="1">
    <citation type="submission" date="2022-11" db="EMBL/GenBank/DDBJ databases">
        <authorList>
            <person name="Morgan W.R."/>
            <person name="Tartar A."/>
        </authorList>
    </citation>
    <scope>NUCLEOTIDE SEQUENCE</scope>
    <source>
        <strain evidence="1">ARSEF 373</strain>
    </source>
</reference>
<keyword evidence="2" id="KW-1185">Reference proteome</keyword>
<dbReference type="Proteomes" id="UP001146120">
    <property type="component" value="Unassembled WGS sequence"/>
</dbReference>
<dbReference type="SUPFAM" id="SSF53474">
    <property type="entry name" value="alpha/beta-Hydrolases"/>
    <property type="match status" value="1"/>
</dbReference>